<evidence type="ECO:0000313" key="1">
    <source>
        <dbReference type="EMBL" id="GAI12991.1"/>
    </source>
</evidence>
<dbReference type="EMBL" id="BARV01009159">
    <property type="protein sequence ID" value="GAI12991.1"/>
    <property type="molecule type" value="Genomic_DNA"/>
</dbReference>
<dbReference type="AlphaFoldDB" id="X1M4K9"/>
<reference evidence="1" key="1">
    <citation type="journal article" date="2014" name="Front. Microbiol.">
        <title>High frequency of phylogenetically diverse reductive dehalogenase-homologous genes in deep subseafloor sedimentary metagenomes.</title>
        <authorList>
            <person name="Kawai M."/>
            <person name="Futagami T."/>
            <person name="Toyoda A."/>
            <person name="Takaki Y."/>
            <person name="Nishi S."/>
            <person name="Hori S."/>
            <person name="Arai W."/>
            <person name="Tsubouchi T."/>
            <person name="Morono Y."/>
            <person name="Uchiyama I."/>
            <person name="Ito T."/>
            <person name="Fujiyama A."/>
            <person name="Inagaki F."/>
            <person name="Takami H."/>
        </authorList>
    </citation>
    <scope>NUCLEOTIDE SEQUENCE</scope>
    <source>
        <strain evidence="1">Expedition CK06-06</strain>
    </source>
</reference>
<sequence length="87" mass="10231">MSPKIVEGQIWISRYICSLALMKKMSRKDSKRVWEVMASDPSGEGTKIQGFIKYLEAKEDRKKVSKELRKMVEKDKKDFYKGLNKEK</sequence>
<organism evidence="1">
    <name type="scientific">marine sediment metagenome</name>
    <dbReference type="NCBI Taxonomy" id="412755"/>
    <lineage>
        <taxon>unclassified sequences</taxon>
        <taxon>metagenomes</taxon>
        <taxon>ecological metagenomes</taxon>
    </lineage>
</organism>
<comment type="caution">
    <text evidence="1">The sequence shown here is derived from an EMBL/GenBank/DDBJ whole genome shotgun (WGS) entry which is preliminary data.</text>
</comment>
<proteinExistence type="predicted"/>
<protein>
    <submittedName>
        <fullName evidence="1">Uncharacterized protein</fullName>
    </submittedName>
</protein>
<accession>X1M4K9</accession>
<gene>
    <name evidence="1" type="ORF">S06H3_18162</name>
</gene>
<name>X1M4K9_9ZZZZ</name>